<feature type="transmembrane region" description="Helical" evidence="8">
    <location>
        <begin position="173"/>
        <end position="192"/>
    </location>
</feature>
<dbReference type="CDD" id="cd01116">
    <property type="entry name" value="P_permease"/>
    <property type="match status" value="1"/>
</dbReference>
<dbReference type="STRING" id="1841859.GCA_900157385_01159"/>
<dbReference type="Pfam" id="PF03600">
    <property type="entry name" value="CitMHS"/>
    <property type="match status" value="1"/>
</dbReference>
<keyword evidence="6 8" id="KW-1133">Transmembrane helix</keyword>
<feature type="transmembrane region" description="Helical" evidence="8">
    <location>
        <begin position="314"/>
        <end position="332"/>
    </location>
</feature>
<keyword evidence="4" id="KW-1003">Cell membrane</keyword>
<keyword evidence="7 8" id="KW-0472">Membrane</keyword>
<evidence type="ECO:0000313" key="10">
    <source>
        <dbReference type="EMBL" id="SPM27681.1"/>
    </source>
</evidence>
<dbReference type="InterPro" id="IPR000802">
    <property type="entry name" value="Arsenical_pump_ArsB"/>
</dbReference>
<dbReference type="Proteomes" id="UP000241595">
    <property type="component" value="Unassembled WGS sequence"/>
</dbReference>
<accession>A0A2U3N825</accession>
<dbReference type="PANTHER" id="PTHR43568:SF1">
    <property type="entry name" value="P PROTEIN"/>
    <property type="match status" value="1"/>
</dbReference>
<feature type="transmembrane region" description="Helical" evidence="8">
    <location>
        <begin position="275"/>
        <end position="294"/>
    </location>
</feature>
<feature type="transmembrane region" description="Helical" evidence="8">
    <location>
        <begin position="91"/>
        <end position="110"/>
    </location>
</feature>
<dbReference type="OrthoDB" id="9809303at2"/>
<comment type="similarity">
    <text evidence="2">Belongs to the CitM (TC 2.A.11) transporter family.</text>
</comment>
<feature type="transmembrane region" description="Helical" evidence="8">
    <location>
        <begin position="224"/>
        <end position="241"/>
    </location>
</feature>
<evidence type="ECO:0000256" key="7">
    <source>
        <dbReference type="ARBA" id="ARBA00023136"/>
    </source>
</evidence>
<evidence type="ECO:0000256" key="8">
    <source>
        <dbReference type="SAM" id="Phobius"/>
    </source>
</evidence>
<evidence type="ECO:0000259" key="9">
    <source>
        <dbReference type="Pfam" id="PF03600"/>
    </source>
</evidence>
<keyword evidence="3" id="KW-0813">Transport</keyword>
<feature type="domain" description="Citrate transporter-like" evidence="9">
    <location>
        <begin position="13"/>
        <end position="368"/>
    </location>
</feature>
<feature type="transmembrane region" description="Helical" evidence="8">
    <location>
        <begin position="53"/>
        <end position="71"/>
    </location>
</feature>
<organism evidence="10 11">
    <name type="scientific">Mycobacterium terramassiliense</name>
    <dbReference type="NCBI Taxonomy" id="1841859"/>
    <lineage>
        <taxon>Bacteria</taxon>
        <taxon>Bacillati</taxon>
        <taxon>Actinomycetota</taxon>
        <taxon>Actinomycetes</taxon>
        <taxon>Mycobacteriales</taxon>
        <taxon>Mycobacteriaceae</taxon>
        <taxon>Mycobacterium</taxon>
    </lineage>
</organism>
<dbReference type="EMBL" id="FTRV01000010">
    <property type="protein sequence ID" value="SPM27681.1"/>
    <property type="molecule type" value="Genomic_DNA"/>
</dbReference>
<feature type="transmembrane region" description="Helical" evidence="8">
    <location>
        <begin position="407"/>
        <end position="427"/>
    </location>
</feature>
<sequence>MSVVAIVVFVVAYALIASDRVNKTLVALTGAAIVVALPVINSDDVFYSHETGIDWDVLFLLLGMMIIVSVLRQTGVFEYVAIWSAKRARGSPLRVMILLVLVTAIASALLDNVTTVLLIAPVTLLVCDRLAINAAPFLMAEAFASNIGGTATLIGDPPNIIIASKAGLTFNDFLIHLAPIVIIVLVVLIALLPRLFRGSFAVDPERVADVMSLEEKEAIRDRRLLVACGVVLLAVFAAFVGHSALHMAPSIVAMLGAGILIVVSRLEHADYLSSVEWETLLFFAGLFIMVGALVKTGVVKRLAHLAITATGGNTLLATMVILAASLVISGVVNNVPYAATMAPVVADLVPALGDHVNPGALWWALALGTDFGGNLTAVGASANVVVLGIAARADNPISFGEFTRKGAIVTVMSAGLSAAYLWLRYFVFG</sequence>
<dbReference type="GO" id="GO:0015105">
    <property type="term" value="F:arsenite transmembrane transporter activity"/>
    <property type="evidence" value="ECO:0007669"/>
    <property type="project" value="InterPro"/>
</dbReference>
<evidence type="ECO:0000256" key="1">
    <source>
        <dbReference type="ARBA" id="ARBA00004651"/>
    </source>
</evidence>
<evidence type="ECO:0000256" key="4">
    <source>
        <dbReference type="ARBA" id="ARBA00022475"/>
    </source>
</evidence>
<dbReference type="AlphaFoldDB" id="A0A2U3N825"/>
<gene>
    <name evidence="10" type="ORF">MTAB308_1162</name>
</gene>
<evidence type="ECO:0000256" key="6">
    <source>
        <dbReference type="ARBA" id="ARBA00022989"/>
    </source>
</evidence>
<dbReference type="PRINTS" id="PR00758">
    <property type="entry name" value="ARSENICPUMP"/>
</dbReference>
<keyword evidence="5 8" id="KW-0812">Transmembrane</keyword>
<dbReference type="InterPro" id="IPR004680">
    <property type="entry name" value="Cit_transptr-like_dom"/>
</dbReference>
<proteinExistence type="inferred from homology"/>
<name>A0A2U3N825_9MYCO</name>
<evidence type="ECO:0000256" key="3">
    <source>
        <dbReference type="ARBA" id="ARBA00022448"/>
    </source>
</evidence>
<dbReference type="PANTHER" id="PTHR43568">
    <property type="entry name" value="P PROTEIN"/>
    <property type="match status" value="1"/>
</dbReference>
<protein>
    <submittedName>
        <fullName evidence="10">Na+/H+ antiporter NhaD or related arsenite permease</fullName>
    </submittedName>
</protein>
<comment type="subcellular location">
    <subcellularLocation>
        <location evidence="1">Cell membrane</location>
        <topology evidence="1">Multi-pass membrane protein</topology>
    </subcellularLocation>
</comment>
<reference evidence="10 11" key="1">
    <citation type="submission" date="2017-01" db="EMBL/GenBank/DDBJ databases">
        <authorList>
            <consortium name="Urmite Genomes"/>
        </authorList>
    </citation>
    <scope>NUCLEOTIDE SEQUENCE [LARGE SCALE GENOMIC DNA]</scope>
    <source>
        <strain evidence="10 11">AB308</strain>
    </source>
</reference>
<evidence type="ECO:0000256" key="5">
    <source>
        <dbReference type="ARBA" id="ARBA00022692"/>
    </source>
</evidence>
<evidence type="ECO:0000313" key="11">
    <source>
        <dbReference type="Proteomes" id="UP000241595"/>
    </source>
</evidence>
<dbReference type="GO" id="GO:0005886">
    <property type="term" value="C:plasma membrane"/>
    <property type="evidence" value="ECO:0007669"/>
    <property type="project" value="UniProtKB-SubCell"/>
</dbReference>
<keyword evidence="11" id="KW-1185">Reference proteome</keyword>
<dbReference type="RefSeq" id="WP_077098568.1">
    <property type="nucleotide sequence ID" value="NZ_LT717699.1"/>
</dbReference>
<dbReference type="InterPro" id="IPR051475">
    <property type="entry name" value="Diverse_Ion_Transporter"/>
</dbReference>
<evidence type="ECO:0000256" key="2">
    <source>
        <dbReference type="ARBA" id="ARBA00009843"/>
    </source>
</evidence>
<feature type="transmembrane region" description="Helical" evidence="8">
    <location>
        <begin position="24"/>
        <end position="41"/>
    </location>
</feature>